<protein>
    <submittedName>
        <fullName evidence="8">DUF3453 domain-containing protein</fullName>
    </submittedName>
</protein>
<dbReference type="AlphaFoldDB" id="A0A183B284"/>
<dbReference type="Gene3D" id="1.25.10.10">
    <property type="entry name" value="Leucine-rich Repeat Variant"/>
    <property type="match status" value="1"/>
</dbReference>
<dbReference type="EMBL" id="UZAN01054806">
    <property type="protein sequence ID" value="VDP90591.1"/>
    <property type="molecule type" value="Genomic_DNA"/>
</dbReference>
<dbReference type="PANTHER" id="PTHR15245:SF20">
    <property type="entry name" value="SYMPLEKIN"/>
    <property type="match status" value="1"/>
</dbReference>
<dbReference type="GO" id="GO:0005847">
    <property type="term" value="C:mRNA cleavage and polyadenylation specificity factor complex"/>
    <property type="evidence" value="ECO:0007669"/>
    <property type="project" value="TreeGrafter"/>
</dbReference>
<organism evidence="8">
    <name type="scientific">Echinostoma caproni</name>
    <dbReference type="NCBI Taxonomy" id="27848"/>
    <lineage>
        <taxon>Eukaryota</taxon>
        <taxon>Metazoa</taxon>
        <taxon>Spiralia</taxon>
        <taxon>Lophotrochozoa</taxon>
        <taxon>Platyhelminthes</taxon>
        <taxon>Trematoda</taxon>
        <taxon>Digenea</taxon>
        <taxon>Plagiorchiida</taxon>
        <taxon>Echinostomata</taxon>
        <taxon>Echinostomatoidea</taxon>
        <taxon>Echinostomatidae</taxon>
        <taxon>Echinostoma</taxon>
    </lineage>
</organism>
<dbReference type="InterPro" id="IPR032460">
    <property type="entry name" value="Symplekin/Pta1_N"/>
</dbReference>
<dbReference type="GO" id="GO:0006397">
    <property type="term" value="P:mRNA processing"/>
    <property type="evidence" value="ECO:0007669"/>
    <property type="project" value="UniProtKB-KW"/>
</dbReference>
<dbReference type="Proteomes" id="UP000272942">
    <property type="component" value="Unassembled WGS sequence"/>
</dbReference>
<feature type="domain" description="Symplekin/Pta1 N-terminal" evidence="5">
    <location>
        <begin position="75"/>
        <end position="220"/>
    </location>
</feature>
<gene>
    <name evidence="6" type="ORF">ECPE_LOCUS13319</name>
</gene>
<evidence type="ECO:0000259" key="5">
    <source>
        <dbReference type="Pfam" id="PF11935"/>
    </source>
</evidence>
<keyword evidence="3" id="KW-0539">Nucleus</keyword>
<evidence type="ECO:0000313" key="8">
    <source>
        <dbReference type="WBParaSite" id="ECPE_0001335801-mRNA-1"/>
    </source>
</evidence>
<evidence type="ECO:0000256" key="4">
    <source>
        <dbReference type="SAM" id="MobiDB-lite"/>
    </source>
</evidence>
<dbReference type="InterPro" id="IPR011989">
    <property type="entry name" value="ARM-like"/>
</dbReference>
<keyword evidence="7" id="KW-1185">Reference proteome</keyword>
<reference evidence="8" key="1">
    <citation type="submission" date="2016-06" db="UniProtKB">
        <authorList>
            <consortium name="WormBaseParasite"/>
        </authorList>
    </citation>
    <scope>IDENTIFICATION</scope>
</reference>
<keyword evidence="2" id="KW-0507">mRNA processing</keyword>
<dbReference type="InterPro" id="IPR021850">
    <property type="entry name" value="Symplekin/Pta1"/>
</dbReference>
<sequence length="376" mass="40378">MDDIVFSVETQANTGATELLQSGCHLKAALISLNGLKSVIILHSRRLPNSDIPRFSEGDISLDQIPDITNAQLQEVLNASTAASSASLLPGVCLVRPRRLSDEAERLLTGLLELPIRGAVATNAVSPISCSLLEHVMDTLVNVARQRPQFMDRIVQSFETVHVTLPPHFSDVQVSSVRKKLKQGLLQLLRGSTAVAEFQGRITILLTDLGATQNEVFEALHRTSDYPLTRDPPAGFEATLTHGDVDMRQMRSDTAPKTSTTTTSSTGSTPSRSRLPTTQTCTAPGPAQPHLPSTASSESTDRGKSFTETKASAGNVTVKPELPSIDLITTRLVRRLTTANVADLVLLRSLLLANGSGQSGIGPCKRRVPLLKDLTV</sequence>
<name>A0A183B284_9TREM</name>
<evidence type="ECO:0000313" key="7">
    <source>
        <dbReference type="Proteomes" id="UP000272942"/>
    </source>
</evidence>
<proteinExistence type="predicted"/>
<evidence type="ECO:0000313" key="6">
    <source>
        <dbReference type="EMBL" id="VDP90591.1"/>
    </source>
</evidence>
<accession>A0A183B284</accession>
<dbReference type="PANTHER" id="PTHR15245">
    <property type="entry name" value="SYMPLEKIN-RELATED"/>
    <property type="match status" value="1"/>
</dbReference>
<feature type="compositionally biased region" description="Low complexity" evidence="4">
    <location>
        <begin position="252"/>
        <end position="280"/>
    </location>
</feature>
<dbReference type="WBParaSite" id="ECPE_0001335801-mRNA-1">
    <property type="protein sequence ID" value="ECPE_0001335801-mRNA-1"/>
    <property type="gene ID" value="ECPE_0001335801"/>
</dbReference>
<evidence type="ECO:0000256" key="2">
    <source>
        <dbReference type="ARBA" id="ARBA00022664"/>
    </source>
</evidence>
<dbReference type="OrthoDB" id="331600at2759"/>
<evidence type="ECO:0000256" key="1">
    <source>
        <dbReference type="ARBA" id="ARBA00004123"/>
    </source>
</evidence>
<evidence type="ECO:0000256" key="3">
    <source>
        <dbReference type="ARBA" id="ARBA00023242"/>
    </source>
</evidence>
<dbReference type="Pfam" id="PF11935">
    <property type="entry name" value="SYMPK_PTA1_N"/>
    <property type="match status" value="1"/>
</dbReference>
<reference evidence="6 7" key="2">
    <citation type="submission" date="2018-11" db="EMBL/GenBank/DDBJ databases">
        <authorList>
            <consortium name="Pathogen Informatics"/>
        </authorList>
    </citation>
    <scope>NUCLEOTIDE SEQUENCE [LARGE SCALE GENOMIC DNA]</scope>
    <source>
        <strain evidence="6 7">Egypt</strain>
    </source>
</reference>
<comment type="subcellular location">
    <subcellularLocation>
        <location evidence="1">Nucleus</location>
    </subcellularLocation>
</comment>
<feature type="region of interest" description="Disordered" evidence="4">
    <location>
        <begin position="228"/>
        <end position="315"/>
    </location>
</feature>